<sequence>MGFLHEITLFCLAIYTFCSVTKADDFLGCGGFVKSDVEINFSRIEIKLYTRAGALKYQTDCAPNNGYFMIPIYDKGDFTLKVEPPQGWSFEPTSVDLHIDGETDKCSRGEDINFKFTGFMLSGKVLSKGQSEGPAGVSVSLQRKGGDAAVVQSQTSAGGGYTFKQVLPGEYTLEATHPKWTFVKASIPITIARDSSLPAPPIIISGYDVTGHVMSEGEPIKDVHFLLFSDTVSKEDVTQCDTTPVKGYTNAQGKTPLCSVTSTEEGKISFPSLPSGQYTMVPFYQGQHITFDVMPTSMDFSVAHDSVTLPTTFKVEGFSVSGQVLDSEGGKGIPGVKVKVQDRSEVTSKVDGTYQLVKITSGTYVLTASKDNIFFEPETMKINPNTPRLPDIIASRFSLCGRLVIDKMPPTLPSGGKRRVSLVPEGGSAKDTVSIATDSEGAFCFKVKPGSYVMQPTLSSEEMAAGLKIIPSEQKVQVKNAPVFGINFSQFKADVRGVIKCIDVCGTLQITLHSEAGMEERSPAQISQQTKQASFKLKDVLPGKYKVSVIQNHWCWETPSLDIQVTDSDVTSLEFTQTGYLLQCHVSHPIAMLYHHTKSPKQSKEIDLAKGLNQFCLERSGSYQLTPLSCHKFDQESYNFDTSSPAMLALTATKHLMTGAIVAKQPSSDITVSIRSSIEAEPLVHLGPLKSQKELEEEAKPKAKPTKKGKATAAEEETKVVEDTGPSVYEFTYWARNGERLEITPSSKVILFYPAKAQVTIQAGDDCLGKVVEFEGRAGVFISGQVKPGLGGVKISVTSRSLEDKEVRPAINIDTAKDGRYRIGPLPDTAEYDVQASLEGYVLTKVEGTVGDFKASKLGEITIQVVDEEDVPLQGVLLSLSGGTFRSNNLTQASGSLVFTGLGPDQYFLRALMKEYKFEPGSQMISVEEGSVIKLKIKGSRVAFSCFGVVASLNGEPEQDIALEAQGVGDCGQVVEEGISDQEGKFRIRGLQPECSYELRLKSGEANGHIERAAPKTQIIKVQGKDIADLHIIVFRRLNQFEIGGNVITPSEHLATLKVLLYSEDNLVSPVHTLSLGSSCFFQFPSLPNDGARYVMRLESSLLKSSWEYTLPEASFSTEGYFKHITLQFNPERRSVDQEVSSGSHLALPLIAALIAIGLNHAKLLPILQQLGQNLKGLRSPGSAEGRDMGGAGDQDTRPKKKPKTRKT</sequence>
<evidence type="ECO:0000259" key="10">
    <source>
        <dbReference type="Pfam" id="PF22902"/>
    </source>
</evidence>
<feature type="region of interest" description="Disordered" evidence="7">
    <location>
        <begin position="689"/>
        <end position="719"/>
    </location>
</feature>
<dbReference type="SUPFAM" id="SSF49452">
    <property type="entry name" value="Starch-binding domain-like"/>
    <property type="match status" value="1"/>
</dbReference>
<evidence type="ECO:0008006" key="19">
    <source>
        <dbReference type="Google" id="ProtNLM"/>
    </source>
</evidence>
<dbReference type="InterPro" id="IPR056189">
    <property type="entry name" value="NOMO_3rd"/>
</dbReference>
<dbReference type="InterPro" id="IPR056190">
    <property type="entry name" value="NOMO_5th"/>
</dbReference>
<dbReference type="InterPro" id="IPR008969">
    <property type="entry name" value="CarboxyPept-like_regulatory"/>
</dbReference>
<evidence type="ECO:0000313" key="17">
    <source>
        <dbReference type="EnsemblMetazoa" id="XP_038065331.1"/>
    </source>
</evidence>
<feature type="domain" description="NOMO third transthyretin-like" evidence="14">
    <location>
        <begin position="210"/>
        <end position="313"/>
    </location>
</feature>
<organism evidence="17 18">
    <name type="scientific">Patiria miniata</name>
    <name type="common">Bat star</name>
    <name type="synonym">Asterina miniata</name>
    <dbReference type="NCBI Taxonomy" id="46514"/>
    <lineage>
        <taxon>Eukaryota</taxon>
        <taxon>Metazoa</taxon>
        <taxon>Echinodermata</taxon>
        <taxon>Eleutherozoa</taxon>
        <taxon>Asterozoa</taxon>
        <taxon>Asteroidea</taxon>
        <taxon>Valvatacea</taxon>
        <taxon>Valvatida</taxon>
        <taxon>Asterinidae</taxon>
        <taxon>Patiria</taxon>
    </lineage>
</organism>
<feature type="chain" id="PRO_5037403263" description="Nodal modulator 1" evidence="8">
    <location>
        <begin position="24"/>
        <end position="1208"/>
    </location>
</feature>
<keyword evidence="5" id="KW-1133">Transmembrane helix</keyword>
<evidence type="ECO:0000259" key="11">
    <source>
        <dbReference type="Pfam" id="PF22904"/>
    </source>
</evidence>
<evidence type="ECO:0000259" key="15">
    <source>
        <dbReference type="Pfam" id="PF23194"/>
    </source>
</evidence>
<dbReference type="AlphaFoldDB" id="A0A914APD0"/>
<protein>
    <recommendedName>
        <fullName evidence="19">Nodal modulator 1</fullName>
    </recommendedName>
</protein>
<proteinExistence type="predicted"/>
<feature type="signal peptide" evidence="8">
    <location>
        <begin position="1"/>
        <end position="23"/>
    </location>
</feature>
<dbReference type="Pfam" id="PF22902">
    <property type="entry name" value="NOMO1-like_9th"/>
    <property type="match status" value="1"/>
</dbReference>
<dbReference type="Pfam" id="PF23194">
    <property type="entry name" value="NOMO_5th"/>
    <property type="match status" value="1"/>
</dbReference>
<feature type="region of interest" description="Disordered" evidence="7">
    <location>
        <begin position="1178"/>
        <end position="1208"/>
    </location>
</feature>
<evidence type="ECO:0000256" key="6">
    <source>
        <dbReference type="ARBA" id="ARBA00023136"/>
    </source>
</evidence>
<keyword evidence="4" id="KW-0256">Endoplasmic reticulum</keyword>
<dbReference type="GeneID" id="119735620"/>
<feature type="domain" description="NOMO second beta-sandwich" evidence="11">
    <location>
        <begin position="116"/>
        <end position="197"/>
    </location>
</feature>
<keyword evidence="6" id="KW-0472">Membrane</keyword>
<evidence type="ECO:0000256" key="1">
    <source>
        <dbReference type="ARBA" id="ARBA00004115"/>
    </source>
</evidence>
<keyword evidence="3 8" id="KW-0732">Signal</keyword>
<feature type="domain" description="NOMO eighth prealbumin-like" evidence="16">
    <location>
        <begin position="712"/>
        <end position="777"/>
    </location>
</feature>
<feature type="domain" description="NOMO fifth transthyretin-like" evidence="15">
    <location>
        <begin position="398"/>
        <end position="488"/>
    </location>
</feature>
<evidence type="ECO:0000256" key="4">
    <source>
        <dbReference type="ARBA" id="ARBA00022824"/>
    </source>
</evidence>
<dbReference type="PANTHER" id="PTHR23303:SF14">
    <property type="entry name" value="BOS COMPLEX SUBUNIT NOMO1-RELATED"/>
    <property type="match status" value="1"/>
</dbReference>
<feature type="compositionally biased region" description="Basic residues" evidence="7">
    <location>
        <begin position="1199"/>
        <end position="1208"/>
    </location>
</feature>
<evidence type="ECO:0000256" key="2">
    <source>
        <dbReference type="ARBA" id="ARBA00022692"/>
    </source>
</evidence>
<dbReference type="Pfam" id="PF23141">
    <property type="entry name" value="Ig_NOMO"/>
    <property type="match status" value="1"/>
</dbReference>
<dbReference type="SUPFAM" id="SSF49464">
    <property type="entry name" value="Carboxypeptidase regulatory domain-like"/>
    <property type="match status" value="1"/>
</dbReference>
<dbReference type="InterPro" id="IPR056191">
    <property type="entry name" value="NOMO_12th"/>
</dbReference>
<dbReference type="Pfam" id="PF23192">
    <property type="entry name" value="NOMO_12th"/>
    <property type="match status" value="1"/>
</dbReference>
<dbReference type="InterPro" id="IPR013784">
    <property type="entry name" value="Carb-bd-like_fold"/>
</dbReference>
<dbReference type="OrthoDB" id="10263633at2759"/>
<dbReference type="InterPro" id="IPR055073">
    <property type="entry name" value="NOMO1-like_9th"/>
</dbReference>
<feature type="domain" description="NOMO-like ninth beta-sandwich" evidence="10">
    <location>
        <begin position="778"/>
        <end position="855"/>
    </location>
</feature>
<evidence type="ECO:0000259" key="12">
    <source>
        <dbReference type="Pfam" id="PF23141"/>
    </source>
</evidence>
<dbReference type="Proteomes" id="UP000887568">
    <property type="component" value="Unplaced"/>
</dbReference>
<evidence type="ECO:0000256" key="5">
    <source>
        <dbReference type="ARBA" id="ARBA00022989"/>
    </source>
</evidence>
<dbReference type="Pfam" id="PF22904">
    <property type="entry name" value="NOMO1-like_2nd"/>
    <property type="match status" value="2"/>
</dbReference>
<dbReference type="SUPFAM" id="SSF49478">
    <property type="entry name" value="Cna protein B-type domain"/>
    <property type="match status" value="1"/>
</dbReference>
<evidence type="ECO:0000256" key="3">
    <source>
        <dbReference type="ARBA" id="ARBA00022729"/>
    </source>
</evidence>
<dbReference type="EnsemblMetazoa" id="XM_038209403.1">
    <property type="protein sequence ID" value="XP_038065331.1"/>
    <property type="gene ID" value="LOC119735620"/>
</dbReference>
<dbReference type="InterPro" id="IPR051417">
    <property type="entry name" value="SDr/BOS_complex"/>
</dbReference>
<dbReference type="GO" id="GO:0030246">
    <property type="term" value="F:carbohydrate binding"/>
    <property type="evidence" value="ECO:0007669"/>
    <property type="project" value="InterPro"/>
</dbReference>
<accession>A0A914APD0</accession>
<evidence type="ECO:0000256" key="8">
    <source>
        <dbReference type="SAM" id="SignalP"/>
    </source>
</evidence>
<reference evidence="17" key="1">
    <citation type="submission" date="2022-11" db="UniProtKB">
        <authorList>
            <consortium name="EnsemblMetazoa"/>
        </authorList>
    </citation>
    <scope>IDENTIFICATION</scope>
</reference>
<evidence type="ECO:0000259" key="9">
    <source>
        <dbReference type="Pfam" id="PF22898"/>
    </source>
</evidence>
<feature type="compositionally biased region" description="Basic and acidic residues" evidence="7">
    <location>
        <begin position="691"/>
        <end position="701"/>
    </location>
</feature>
<name>A0A914APD0_PATMI</name>
<feature type="domain" description="NOMO second beta-sandwich" evidence="11">
    <location>
        <begin position="316"/>
        <end position="382"/>
    </location>
</feature>
<dbReference type="Pfam" id="PF23660">
    <property type="entry name" value="NOMO_8th"/>
    <property type="match status" value="1"/>
</dbReference>
<dbReference type="RefSeq" id="XP_038065331.1">
    <property type="nucleotide sequence ID" value="XM_038209403.1"/>
</dbReference>
<dbReference type="InterPro" id="IPR055074">
    <property type="entry name" value="NOMO1-3_2nd"/>
</dbReference>
<dbReference type="OMA" id="FVFKGFG"/>
<evidence type="ECO:0000256" key="7">
    <source>
        <dbReference type="SAM" id="MobiDB-lite"/>
    </source>
</evidence>
<feature type="domain" description="NOMO C-terminal transthyretin-like" evidence="13">
    <location>
        <begin position="1038"/>
        <end position="1131"/>
    </location>
</feature>
<evidence type="ECO:0000259" key="14">
    <source>
        <dbReference type="Pfam" id="PF23193"/>
    </source>
</evidence>
<dbReference type="Pfam" id="PF22898">
    <property type="entry name" value="NOMO1-like_1st"/>
    <property type="match status" value="1"/>
</dbReference>
<comment type="subcellular location">
    <subcellularLocation>
        <location evidence="1">Endoplasmic reticulum membrane</location>
        <topology evidence="1">Single-pass type I membrane protein</topology>
    </subcellularLocation>
</comment>
<feature type="domain" description="NOMO seventh transthyretin-like" evidence="12">
    <location>
        <begin position="582"/>
        <end position="654"/>
    </location>
</feature>
<evidence type="ECO:0000313" key="18">
    <source>
        <dbReference type="Proteomes" id="UP000887568"/>
    </source>
</evidence>
<dbReference type="Pfam" id="PF23193">
    <property type="entry name" value="NOMO_3rd"/>
    <property type="match status" value="1"/>
</dbReference>
<dbReference type="GO" id="GO:0005789">
    <property type="term" value="C:endoplasmic reticulum membrane"/>
    <property type="evidence" value="ECO:0007669"/>
    <property type="project" value="UniProtKB-SubCell"/>
</dbReference>
<dbReference type="InterPro" id="IPR056187">
    <property type="entry name" value="NOMO_8th"/>
</dbReference>
<evidence type="ECO:0000259" key="16">
    <source>
        <dbReference type="Pfam" id="PF23660"/>
    </source>
</evidence>
<keyword evidence="18" id="KW-1185">Reference proteome</keyword>
<dbReference type="Gene3D" id="2.60.40.1120">
    <property type="entry name" value="Carboxypeptidase-like, regulatory domain"/>
    <property type="match status" value="2"/>
</dbReference>
<feature type="domain" description="NOMO-like N-terminal beta-sandwich" evidence="9">
    <location>
        <begin position="30"/>
        <end position="114"/>
    </location>
</feature>
<dbReference type="InterPro" id="IPR055075">
    <property type="entry name" value="NOMO-like_N"/>
</dbReference>
<dbReference type="InterPro" id="IPR056319">
    <property type="entry name" value="NOMO_7th"/>
</dbReference>
<keyword evidence="2" id="KW-0812">Transmembrane</keyword>
<evidence type="ECO:0000259" key="13">
    <source>
        <dbReference type="Pfam" id="PF23192"/>
    </source>
</evidence>
<dbReference type="PANTHER" id="PTHR23303">
    <property type="entry name" value="CARBOXYPEPTIDASE REGULATORY REGION-CONTAINING"/>
    <property type="match status" value="1"/>
</dbReference>